<dbReference type="EMBL" id="QXTG01000002">
    <property type="protein sequence ID" value="RIX27845.1"/>
    <property type="molecule type" value="Genomic_DNA"/>
</dbReference>
<reference evidence="3" key="1">
    <citation type="submission" date="2018-09" db="EMBL/GenBank/DDBJ databases">
        <authorList>
            <person name="Kim I."/>
        </authorList>
    </citation>
    <scope>NUCLEOTIDE SEQUENCE [LARGE SCALE GENOMIC DNA]</scope>
    <source>
        <strain evidence="3">DD4a</strain>
    </source>
</reference>
<dbReference type="OrthoDB" id="9813719at2"/>
<dbReference type="Proteomes" id="UP000265742">
    <property type="component" value="Unassembled WGS sequence"/>
</dbReference>
<gene>
    <name evidence="2" type="ORF">D1781_09940</name>
</gene>
<proteinExistence type="predicted"/>
<evidence type="ECO:0000313" key="3">
    <source>
        <dbReference type="Proteomes" id="UP000265742"/>
    </source>
</evidence>
<dbReference type="Pfam" id="PF19866">
    <property type="entry name" value="DUF6339"/>
    <property type="match status" value="1"/>
</dbReference>
<dbReference type="AlphaFoldDB" id="A0A3A1TYU4"/>
<name>A0A3A1TYU4_9MICO</name>
<evidence type="ECO:0000256" key="1">
    <source>
        <dbReference type="SAM" id="MobiDB-lite"/>
    </source>
</evidence>
<accession>A0A3A1TYU4</accession>
<feature type="region of interest" description="Disordered" evidence="1">
    <location>
        <begin position="248"/>
        <end position="274"/>
    </location>
</feature>
<dbReference type="RefSeq" id="WP_119482154.1">
    <property type="nucleotide sequence ID" value="NZ_QXTG01000002.1"/>
</dbReference>
<sequence length="436" mass="48063">MDGVMYRVWPHLPEDAALSAYQQVRSGEAIDTTELEGRRTWPAVGSRVDADSINTFVAEIRAAAERFGFPSAIADRDKVAFDRAVTRILRSHVRLPYGEAGSGETWSYITFVLLPKETAWRFDATRERWLYSSSGVRHAWARLWWQAEALDDRFNVLDALSESELIPLFERTGISGCQPLIRIAFGAYLALDPADRRLPLLRDFAKRLSRMLAFVEPGLLDAAAMEALVGETLEPALRQWRSRGGAVPLEAPSMPVPPLASAGSAEDEEANEPPEVLRQARGMLQPYNAFVVPAGMPPVTRMNGRAAQALVLAAVRLEGPVLRERLERCILGDDIDVRRNGREAVTAAIESLTDSSLLTIAIEDSGQPVLTVRGSARAALRRRGARTFEEIPEGEVRAAAGLTSHVFELFDVSDPTPDEEARLGRVLDRSELLPST</sequence>
<keyword evidence="3" id="KW-1185">Reference proteome</keyword>
<evidence type="ECO:0000313" key="2">
    <source>
        <dbReference type="EMBL" id="RIX27845.1"/>
    </source>
</evidence>
<dbReference type="InterPro" id="IPR045920">
    <property type="entry name" value="DUF6339"/>
</dbReference>
<protein>
    <submittedName>
        <fullName evidence="2">Uncharacterized protein</fullName>
    </submittedName>
</protein>
<comment type="caution">
    <text evidence="2">The sequence shown here is derived from an EMBL/GenBank/DDBJ whole genome shotgun (WGS) entry which is preliminary data.</text>
</comment>
<organism evidence="2 3">
    <name type="scientific">Amnibacterium setariae</name>
    <dbReference type="NCBI Taxonomy" id="2306585"/>
    <lineage>
        <taxon>Bacteria</taxon>
        <taxon>Bacillati</taxon>
        <taxon>Actinomycetota</taxon>
        <taxon>Actinomycetes</taxon>
        <taxon>Micrococcales</taxon>
        <taxon>Microbacteriaceae</taxon>
        <taxon>Amnibacterium</taxon>
    </lineage>
</organism>